<dbReference type="PROSITE" id="PS50850">
    <property type="entry name" value="MFS"/>
    <property type="match status" value="1"/>
</dbReference>
<dbReference type="InterPro" id="IPR011701">
    <property type="entry name" value="MFS"/>
</dbReference>
<feature type="transmembrane region" description="Helical" evidence="5">
    <location>
        <begin position="360"/>
        <end position="380"/>
    </location>
</feature>
<accession>A0ABS4VRU4</accession>
<evidence type="ECO:0000256" key="3">
    <source>
        <dbReference type="ARBA" id="ARBA00022989"/>
    </source>
</evidence>
<feature type="transmembrane region" description="Helical" evidence="5">
    <location>
        <begin position="102"/>
        <end position="128"/>
    </location>
</feature>
<dbReference type="PANTHER" id="PTHR23526">
    <property type="entry name" value="INTEGRAL MEMBRANE TRANSPORT PROTEIN-RELATED"/>
    <property type="match status" value="1"/>
</dbReference>
<evidence type="ECO:0000313" key="7">
    <source>
        <dbReference type="EMBL" id="MBP2366491.1"/>
    </source>
</evidence>
<evidence type="ECO:0000256" key="2">
    <source>
        <dbReference type="ARBA" id="ARBA00022692"/>
    </source>
</evidence>
<evidence type="ECO:0000256" key="5">
    <source>
        <dbReference type="SAM" id="Phobius"/>
    </source>
</evidence>
<comment type="caution">
    <text evidence="7">The sequence shown here is derived from an EMBL/GenBank/DDBJ whole genome shotgun (WGS) entry which is preliminary data.</text>
</comment>
<evidence type="ECO:0000259" key="6">
    <source>
        <dbReference type="PROSITE" id="PS50850"/>
    </source>
</evidence>
<feature type="transmembrane region" description="Helical" evidence="5">
    <location>
        <begin position="288"/>
        <end position="306"/>
    </location>
</feature>
<keyword evidence="2 5" id="KW-0812">Transmembrane</keyword>
<feature type="transmembrane region" description="Helical" evidence="5">
    <location>
        <begin position="39"/>
        <end position="65"/>
    </location>
</feature>
<feature type="transmembrane region" description="Helical" evidence="5">
    <location>
        <begin position="253"/>
        <end position="276"/>
    </location>
</feature>
<feature type="transmembrane region" description="Helical" evidence="5">
    <location>
        <begin position="140"/>
        <end position="160"/>
    </location>
</feature>
<protein>
    <submittedName>
        <fullName evidence="7">MFS family permease</fullName>
    </submittedName>
</protein>
<dbReference type="Gene3D" id="1.20.1250.20">
    <property type="entry name" value="MFS general substrate transporter like domains"/>
    <property type="match status" value="2"/>
</dbReference>
<evidence type="ECO:0000313" key="8">
    <source>
        <dbReference type="Proteomes" id="UP001519295"/>
    </source>
</evidence>
<gene>
    <name evidence="7" type="ORF">JOF36_002187</name>
</gene>
<reference evidence="7 8" key="1">
    <citation type="submission" date="2021-03" db="EMBL/GenBank/DDBJ databases">
        <title>Sequencing the genomes of 1000 actinobacteria strains.</title>
        <authorList>
            <person name="Klenk H.-P."/>
        </authorList>
    </citation>
    <scope>NUCLEOTIDE SEQUENCE [LARGE SCALE GENOMIC DNA]</scope>
    <source>
        <strain evidence="7 8">DSM 45256</strain>
    </source>
</reference>
<sequence>MLRSRFRPPQPAWFPCLVLATLLSHAVLSGVRTLVSYRALALGGDALAVGLITAAFALLPLVVALQIGRAVDRGRGVLALRLGLGLTVVAVFVAAVSPSLAVLTVASAVLGLGHMLHTVACQSLIPLWSPPATVDNRFGHLTLGVSLGQLLGFPVAGLVATLTNQGSDAGQIATTPALLVMGAMAAVAVPLAFGFVPASRARVSRADAAGAQQSTRAILGTCGMKPAIYSSLTVLTGMDLLMAYLPVLGQEMGLGVGTVTALLTARTVTSVIARAAMPVLVRVAGRRWLLLSATLASGIPMALLPLTDDIALLTAAMLVVGFFWGLGQPLTMSWVTLVADRRNRAAALSVRLAGNRIGQVVVPLAAGGLAGLTGGVGAIFHASGLLLLSSAACTLVATRNLPDRPGREGIDPVPPG</sequence>
<keyword evidence="3 5" id="KW-1133">Transmembrane helix</keyword>
<dbReference type="RefSeq" id="WP_210026552.1">
    <property type="nucleotide sequence ID" value="NZ_JAGINU010000001.1"/>
</dbReference>
<feature type="transmembrane region" description="Helical" evidence="5">
    <location>
        <begin position="312"/>
        <end position="339"/>
    </location>
</feature>
<name>A0ABS4VRU4_9PSEU</name>
<dbReference type="InterPro" id="IPR052528">
    <property type="entry name" value="Sugar_transport-like"/>
</dbReference>
<feature type="transmembrane region" description="Helical" evidence="5">
    <location>
        <begin position="226"/>
        <end position="247"/>
    </location>
</feature>
<dbReference type="InterPro" id="IPR020846">
    <property type="entry name" value="MFS_dom"/>
</dbReference>
<dbReference type="EMBL" id="JAGINU010000001">
    <property type="protein sequence ID" value="MBP2366491.1"/>
    <property type="molecule type" value="Genomic_DNA"/>
</dbReference>
<dbReference type="InterPro" id="IPR036259">
    <property type="entry name" value="MFS_trans_sf"/>
</dbReference>
<proteinExistence type="predicted"/>
<comment type="subcellular location">
    <subcellularLocation>
        <location evidence="1">Cell membrane</location>
        <topology evidence="1">Multi-pass membrane protein</topology>
    </subcellularLocation>
</comment>
<keyword evidence="4 5" id="KW-0472">Membrane</keyword>
<feature type="transmembrane region" description="Helical" evidence="5">
    <location>
        <begin position="172"/>
        <end position="196"/>
    </location>
</feature>
<organism evidence="7 8">
    <name type="scientific">Pseudonocardia parietis</name>
    <dbReference type="NCBI Taxonomy" id="570936"/>
    <lineage>
        <taxon>Bacteria</taxon>
        <taxon>Bacillati</taxon>
        <taxon>Actinomycetota</taxon>
        <taxon>Actinomycetes</taxon>
        <taxon>Pseudonocardiales</taxon>
        <taxon>Pseudonocardiaceae</taxon>
        <taxon>Pseudonocardia</taxon>
    </lineage>
</organism>
<dbReference type="PANTHER" id="PTHR23526:SF4">
    <property type="entry name" value="INTEGRAL MEMBRANE TRANSPORT PROTEIN"/>
    <property type="match status" value="1"/>
</dbReference>
<dbReference type="Pfam" id="PF07690">
    <property type="entry name" value="MFS_1"/>
    <property type="match status" value="1"/>
</dbReference>
<dbReference type="SUPFAM" id="SSF103473">
    <property type="entry name" value="MFS general substrate transporter"/>
    <property type="match status" value="1"/>
</dbReference>
<feature type="transmembrane region" description="Helical" evidence="5">
    <location>
        <begin position="77"/>
        <end position="96"/>
    </location>
</feature>
<keyword evidence="8" id="KW-1185">Reference proteome</keyword>
<feature type="domain" description="Major facilitator superfamily (MFS) profile" evidence="6">
    <location>
        <begin position="1"/>
        <end position="401"/>
    </location>
</feature>
<evidence type="ECO:0000256" key="4">
    <source>
        <dbReference type="ARBA" id="ARBA00023136"/>
    </source>
</evidence>
<dbReference type="Proteomes" id="UP001519295">
    <property type="component" value="Unassembled WGS sequence"/>
</dbReference>
<evidence type="ECO:0000256" key="1">
    <source>
        <dbReference type="ARBA" id="ARBA00004651"/>
    </source>
</evidence>